<evidence type="ECO:0000256" key="7">
    <source>
        <dbReference type="RuleBase" id="RU003346"/>
    </source>
</evidence>
<dbReference type="GO" id="GO:1904679">
    <property type="term" value="P:myo-inositol import across plasma membrane"/>
    <property type="evidence" value="ECO:0007669"/>
    <property type="project" value="TreeGrafter"/>
</dbReference>
<evidence type="ECO:0000313" key="12">
    <source>
        <dbReference type="Proteomes" id="UP001165063"/>
    </source>
</evidence>
<organism evidence="11 12">
    <name type="scientific">Ambrosiozyma monospora</name>
    <name type="common">Yeast</name>
    <name type="synonym">Endomycopsis monosporus</name>
    <dbReference type="NCBI Taxonomy" id="43982"/>
    <lineage>
        <taxon>Eukaryota</taxon>
        <taxon>Fungi</taxon>
        <taxon>Dikarya</taxon>
        <taxon>Ascomycota</taxon>
        <taxon>Saccharomycotina</taxon>
        <taxon>Pichiomycetes</taxon>
        <taxon>Pichiales</taxon>
        <taxon>Pichiaceae</taxon>
        <taxon>Ambrosiozyma</taxon>
    </lineage>
</organism>
<dbReference type="InterPro" id="IPR003663">
    <property type="entry name" value="Sugar/inositol_transpt"/>
</dbReference>
<evidence type="ECO:0000256" key="1">
    <source>
        <dbReference type="ARBA" id="ARBA00004141"/>
    </source>
</evidence>
<protein>
    <submittedName>
        <fullName evidence="11">Unnamed protein product</fullName>
    </submittedName>
</protein>
<feature type="transmembrane region" description="Helical" evidence="9">
    <location>
        <begin position="475"/>
        <end position="495"/>
    </location>
</feature>
<dbReference type="InterPro" id="IPR005828">
    <property type="entry name" value="MFS_sugar_transport-like"/>
</dbReference>
<dbReference type="GO" id="GO:0005366">
    <property type="term" value="F:myo-inositol:proton symporter activity"/>
    <property type="evidence" value="ECO:0007669"/>
    <property type="project" value="TreeGrafter"/>
</dbReference>
<proteinExistence type="inferred from homology"/>
<feature type="transmembrane region" description="Helical" evidence="9">
    <location>
        <begin position="193"/>
        <end position="210"/>
    </location>
</feature>
<dbReference type="InterPro" id="IPR036259">
    <property type="entry name" value="MFS_trans_sf"/>
</dbReference>
<keyword evidence="12" id="KW-1185">Reference proteome</keyword>
<dbReference type="PANTHER" id="PTHR48020">
    <property type="entry name" value="PROTON MYO-INOSITOL COTRANSPORTER"/>
    <property type="match status" value="1"/>
</dbReference>
<dbReference type="Pfam" id="PF00083">
    <property type="entry name" value="Sugar_tr"/>
    <property type="match status" value="1"/>
</dbReference>
<dbReference type="Proteomes" id="UP001165063">
    <property type="component" value="Unassembled WGS sequence"/>
</dbReference>
<reference evidence="11" key="1">
    <citation type="submission" date="2023-04" db="EMBL/GenBank/DDBJ databases">
        <title>Ambrosiozyma monospora NBRC 1965.</title>
        <authorList>
            <person name="Ichikawa N."/>
            <person name="Sato H."/>
            <person name="Tonouchi N."/>
        </authorList>
    </citation>
    <scope>NUCLEOTIDE SEQUENCE</scope>
    <source>
        <strain evidence="11">NBRC 1965</strain>
    </source>
</reference>
<keyword evidence="4 9" id="KW-0812">Transmembrane</keyword>
<dbReference type="PROSITE" id="PS00216">
    <property type="entry name" value="SUGAR_TRANSPORT_1"/>
    <property type="match status" value="2"/>
</dbReference>
<comment type="similarity">
    <text evidence="2 7">Belongs to the major facilitator superfamily. Sugar transporter (TC 2.A.1.1) family.</text>
</comment>
<evidence type="ECO:0000256" key="5">
    <source>
        <dbReference type="ARBA" id="ARBA00022989"/>
    </source>
</evidence>
<accession>A0A9W6YWF7</accession>
<dbReference type="EMBL" id="BSXU01003852">
    <property type="protein sequence ID" value="GMG40485.1"/>
    <property type="molecule type" value="Genomic_DNA"/>
</dbReference>
<dbReference type="InterPro" id="IPR050814">
    <property type="entry name" value="Myo-inositol_Transporter"/>
</dbReference>
<evidence type="ECO:0000256" key="2">
    <source>
        <dbReference type="ARBA" id="ARBA00010992"/>
    </source>
</evidence>
<evidence type="ECO:0000256" key="4">
    <source>
        <dbReference type="ARBA" id="ARBA00022692"/>
    </source>
</evidence>
<evidence type="ECO:0000259" key="10">
    <source>
        <dbReference type="PROSITE" id="PS50850"/>
    </source>
</evidence>
<dbReference type="PROSITE" id="PS50850">
    <property type="entry name" value="MFS"/>
    <property type="match status" value="1"/>
</dbReference>
<feature type="transmembrane region" description="Helical" evidence="9">
    <location>
        <begin position="370"/>
        <end position="393"/>
    </location>
</feature>
<dbReference type="Gene3D" id="1.20.1250.20">
    <property type="entry name" value="MFS general substrate transporter like domains"/>
    <property type="match status" value="1"/>
</dbReference>
<evidence type="ECO:0000256" key="9">
    <source>
        <dbReference type="SAM" id="Phobius"/>
    </source>
</evidence>
<feature type="transmembrane region" description="Helical" evidence="9">
    <location>
        <begin position="434"/>
        <end position="455"/>
    </location>
</feature>
<evidence type="ECO:0000256" key="3">
    <source>
        <dbReference type="ARBA" id="ARBA00022448"/>
    </source>
</evidence>
<keyword evidence="5 9" id="KW-1133">Transmembrane helix</keyword>
<dbReference type="InterPro" id="IPR020846">
    <property type="entry name" value="MFS_dom"/>
</dbReference>
<dbReference type="OrthoDB" id="6339427at2759"/>
<keyword evidence="3 7" id="KW-0813">Transport</keyword>
<feature type="compositionally biased region" description="Polar residues" evidence="8">
    <location>
        <begin position="1"/>
        <end position="13"/>
    </location>
</feature>
<feature type="transmembrane region" description="Helical" evidence="9">
    <location>
        <begin position="275"/>
        <end position="295"/>
    </location>
</feature>
<feature type="transmembrane region" description="Helical" evidence="9">
    <location>
        <begin position="216"/>
        <end position="239"/>
    </location>
</feature>
<comment type="subcellular location">
    <subcellularLocation>
        <location evidence="1">Membrane</location>
        <topology evidence="1">Multi-pass membrane protein</topology>
    </subcellularLocation>
</comment>
<feature type="domain" description="Major facilitator superfamily (MFS) profile" evidence="10">
    <location>
        <begin position="121"/>
        <end position="500"/>
    </location>
</feature>
<gene>
    <name evidence="11" type="ORF">Amon01_000622800</name>
</gene>
<evidence type="ECO:0000313" key="11">
    <source>
        <dbReference type="EMBL" id="GMG40485.1"/>
    </source>
</evidence>
<dbReference type="GO" id="GO:0016020">
    <property type="term" value="C:membrane"/>
    <property type="evidence" value="ECO:0007669"/>
    <property type="project" value="UniProtKB-SubCell"/>
</dbReference>
<sequence length="500" mass="53865">MSFSPSDQDNPSIPSRRDSNVFSINSNQERQIQQPLLINVHEAPQRKQVKGRHSLEVPGFTDDEASMFTSSSIAQANNNIIGGSGLQSRPSGFLSGSESMSSSISILESNLTHPNALIWKLTLLTSISGFMFGYDTGYVSSILVTIGQDLTPGSYLSVEQKQWITSATSVGAFIGSSLLLAGTLSDSIGRRKTLILSDILFLAGAMTQFLCHSVTLMVIGRLIMGFGVGIGSLIAPLFISEFAPSKYRGKLVVVNCLCITGGQLIAYAIGALCKWRAVVLISCLPCGLQLIGLLLKGTTDTPRFLIMKGLQEDAFVALKTIYNNADDELINDAIMELSIEYSSGEGKLSNFAKFRKGIKDIFSVGSNRRALVIGCGLQAAQQCVGFNSLMYFSSTIFKMVGYDNSTGVSCIIAGTNFVFTGLALFIIDKIGRRRILLISMPLLCAAQLICAVSFYKLDIKVDQQTGHAPTDINQWGIGILLGLVMFVAFYAIGLVPQQTG</sequence>
<evidence type="ECO:0000256" key="6">
    <source>
        <dbReference type="ARBA" id="ARBA00023136"/>
    </source>
</evidence>
<dbReference type="AlphaFoldDB" id="A0A9W6YWF7"/>
<evidence type="ECO:0000256" key="8">
    <source>
        <dbReference type="SAM" id="MobiDB-lite"/>
    </source>
</evidence>
<feature type="region of interest" description="Disordered" evidence="8">
    <location>
        <begin position="1"/>
        <end position="20"/>
    </location>
</feature>
<feature type="transmembrane region" description="Helical" evidence="9">
    <location>
        <begin position="251"/>
        <end position="269"/>
    </location>
</feature>
<keyword evidence="6 9" id="KW-0472">Membrane</keyword>
<dbReference type="PROSITE" id="PS00217">
    <property type="entry name" value="SUGAR_TRANSPORT_2"/>
    <property type="match status" value="1"/>
</dbReference>
<comment type="caution">
    <text evidence="11">The sequence shown here is derived from an EMBL/GenBank/DDBJ whole genome shotgun (WGS) entry which is preliminary data.</text>
</comment>
<feature type="transmembrane region" description="Helical" evidence="9">
    <location>
        <begin position="405"/>
        <end position="427"/>
    </location>
</feature>
<dbReference type="PRINTS" id="PR00171">
    <property type="entry name" value="SUGRTRNSPORT"/>
</dbReference>
<dbReference type="InterPro" id="IPR005829">
    <property type="entry name" value="Sugar_transporter_CS"/>
</dbReference>
<dbReference type="SUPFAM" id="SSF103473">
    <property type="entry name" value="MFS general substrate transporter"/>
    <property type="match status" value="1"/>
</dbReference>
<dbReference type="NCBIfam" id="TIGR00879">
    <property type="entry name" value="SP"/>
    <property type="match status" value="1"/>
</dbReference>
<dbReference type="PANTHER" id="PTHR48020:SF12">
    <property type="entry name" value="PROTON MYO-INOSITOL COTRANSPORTER"/>
    <property type="match status" value="1"/>
</dbReference>
<feature type="transmembrane region" description="Helical" evidence="9">
    <location>
        <begin position="163"/>
        <end position="181"/>
    </location>
</feature>
<name>A0A9W6YWF7_AMBMO</name>